<sequence length="242" mass="28270">MSKKITLIFLLYIVPAIACFSLFFSKKLNVLITGSTYKVNTTVFIIVLYFIIVSFIIMVGSKDSDDWIDKYFQALAIVFTVLTLYSTNNYNLTVQKKQKEEERWAQARKEGAWISDTSNLQTNGVVFTSYNDSNLPLYNAYFFLVRNDNELNHRLQAAQIRRYEVLSPKTTHGAFNYDKVNEENKFEWKLAYIFKDSDGNYWQRDTNGKLKPLTKRDYNSILNRMKINKQLNYEGTSNPSNL</sequence>
<feature type="transmembrane region" description="Helical" evidence="1">
    <location>
        <begin position="37"/>
        <end position="59"/>
    </location>
</feature>
<feature type="transmembrane region" description="Helical" evidence="1">
    <location>
        <begin position="6"/>
        <end position="25"/>
    </location>
</feature>
<evidence type="ECO:0000313" key="3">
    <source>
        <dbReference type="Proteomes" id="UP000460207"/>
    </source>
</evidence>
<dbReference type="RefSeq" id="WP_153704330.1">
    <property type="nucleotide sequence ID" value="NZ_WJND01000021.1"/>
</dbReference>
<keyword evidence="1" id="KW-0812">Transmembrane</keyword>
<keyword evidence="1" id="KW-0472">Membrane</keyword>
<name>A0A7X2KHW9_LIMRT</name>
<dbReference type="Proteomes" id="UP000460207">
    <property type="component" value="Unassembled WGS sequence"/>
</dbReference>
<evidence type="ECO:0000256" key="1">
    <source>
        <dbReference type="SAM" id="Phobius"/>
    </source>
</evidence>
<feature type="transmembrane region" description="Helical" evidence="1">
    <location>
        <begin position="71"/>
        <end position="90"/>
    </location>
</feature>
<comment type="caution">
    <text evidence="2">The sequence shown here is derived from an EMBL/GenBank/DDBJ whole genome shotgun (WGS) entry which is preliminary data.</text>
</comment>
<accession>A0A7X2KHW9</accession>
<evidence type="ECO:0000313" key="2">
    <source>
        <dbReference type="EMBL" id="MRG90178.1"/>
    </source>
</evidence>
<organism evidence="2 3">
    <name type="scientific">Limosilactobacillus reuteri</name>
    <name type="common">Lactobacillus reuteri</name>
    <dbReference type="NCBI Taxonomy" id="1598"/>
    <lineage>
        <taxon>Bacteria</taxon>
        <taxon>Bacillati</taxon>
        <taxon>Bacillota</taxon>
        <taxon>Bacilli</taxon>
        <taxon>Lactobacillales</taxon>
        <taxon>Lactobacillaceae</taxon>
        <taxon>Limosilactobacillus</taxon>
    </lineage>
</organism>
<gene>
    <name evidence="2" type="ORF">GIX76_09350</name>
</gene>
<reference evidence="2 3" key="1">
    <citation type="submission" date="2019-11" db="EMBL/GenBank/DDBJ databases">
        <title>Draft genome sequence of 12 host-associated Lactobacillus reuteri rodent strains.</title>
        <authorList>
            <person name="Zhang S."/>
            <person name="Ozcam M."/>
            <person name="Van Pijkeren J.P."/>
        </authorList>
    </citation>
    <scope>NUCLEOTIDE SEQUENCE [LARGE SCALE GENOMIC DNA]</scope>
    <source>
        <strain evidence="2 3">N4I</strain>
    </source>
</reference>
<protein>
    <submittedName>
        <fullName evidence="2">Uncharacterized protein</fullName>
    </submittedName>
</protein>
<keyword evidence="1" id="KW-1133">Transmembrane helix</keyword>
<dbReference type="EMBL" id="WJND01000021">
    <property type="protein sequence ID" value="MRG90178.1"/>
    <property type="molecule type" value="Genomic_DNA"/>
</dbReference>
<dbReference type="AlphaFoldDB" id="A0A7X2KHW9"/>
<proteinExistence type="predicted"/>